<keyword evidence="6" id="KW-1185">Reference proteome</keyword>
<gene>
    <name evidence="5" type="ORF">G5B47_15580</name>
</gene>
<dbReference type="RefSeq" id="WP_165099798.1">
    <property type="nucleotide sequence ID" value="NZ_JAAKGU010000007.1"/>
</dbReference>
<dbReference type="GO" id="GO:0016491">
    <property type="term" value="F:oxidoreductase activity"/>
    <property type="evidence" value="ECO:0007669"/>
    <property type="project" value="InterPro"/>
</dbReference>
<evidence type="ECO:0000313" key="6">
    <source>
        <dbReference type="Proteomes" id="UP000480151"/>
    </source>
</evidence>
<dbReference type="PANTHER" id="PTHR43278">
    <property type="entry name" value="NAD(P)H-DEPENDENT FMN-CONTAINING OXIDOREDUCTASE YWQN-RELATED"/>
    <property type="match status" value="1"/>
</dbReference>
<keyword evidence="3" id="KW-0472">Membrane</keyword>
<accession>A0A6M1PKR8</accession>
<evidence type="ECO:0000256" key="3">
    <source>
        <dbReference type="SAM" id="Phobius"/>
    </source>
</evidence>
<dbReference type="InterPro" id="IPR051796">
    <property type="entry name" value="ISF_SsuE-like"/>
</dbReference>
<organism evidence="5 6">
    <name type="scientific">Paenibacillus apii</name>
    <dbReference type="NCBI Taxonomy" id="1850370"/>
    <lineage>
        <taxon>Bacteria</taxon>
        <taxon>Bacillati</taxon>
        <taxon>Bacillota</taxon>
        <taxon>Bacilli</taxon>
        <taxon>Bacillales</taxon>
        <taxon>Paenibacillaceae</taxon>
        <taxon>Paenibacillus</taxon>
    </lineage>
</organism>
<dbReference type="SUPFAM" id="SSF52218">
    <property type="entry name" value="Flavoproteins"/>
    <property type="match status" value="1"/>
</dbReference>
<keyword evidence="1" id="KW-0285">Flavoprotein</keyword>
<feature type="transmembrane region" description="Helical" evidence="3">
    <location>
        <begin position="119"/>
        <end position="140"/>
    </location>
</feature>
<reference evidence="5 6" key="1">
    <citation type="submission" date="2020-02" db="EMBL/GenBank/DDBJ databases">
        <authorList>
            <person name="Gao J."/>
            <person name="Sun J."/>
        </authorList>
    </citation>
    <scope>NUCLEOTIDE SEQUENCE [LARGE SCALE GENOMIC DNA]</scope>
    <source>
        <strain evidence="5 6">7124</strain>
    </source>
</reference>
<proteinExistence type="predicted"/>
<keyword evidence="3" id="KW-1133">Transmembrane helix</keyword>
<evidence type="ECO:0000256" key="2">
    <source>
        <dbReference type="ARBA" id="ARBA00022643"/>
    </source>
</evidence>
<feature type="domain" description="NADPH-dependent FMN reductase-like" evidence="4">
    <location>
        <begin position="1"/>
        <end position="150"/>
    </location>
</feature>
<dbReference type="InterPro" id="IPR005025">
    <property type="entry name" value="FMN_Rdtase-like_dom"/>
</dbReference>
<comment type="caution">
    <text evidence="5">The sequence shown here is derived from an EMBL/GenBank/DDBJ whole genome shotgun (WGS) entry which is preliminary data.</text>
</comment>
<dbReference type="AlphaFoldDB" id="A0A6M1PKR8"/>
<keyword evidence="2" id="KW-0288">FMN</keyword>
<protein>
    <submittedName>
        <fullName evidence="5">Flavodoxin family protein</fullName>
    </submittedName>
</protein>
<sequence>MKILAIIGSPKSNGNTYRTVNQIERELNEKNDEIEFEYIQLSRIRLEPCKGCYVCIERGEEKCPLKDDRESLEIKMKQADAVIFATPVYTYNVSWIMKNFLDRFAYRCHRPDFHGKKAMVVVSTGGVGLSFVASLLSFMLGTMGFITCAKVGVTFAPPHEKNDEKLKKETNRLIKQTDVFYKKLNDTSPVKPSFLKLLVFKMQQKAFSNAPQDLADFKFWKEKGWLQKKEDYYYKVHVGKVIKIFVSLISKLFIKY</sequence>
<dbReference type="PANTHER" id="PTHR43278:SF2">
    <property type="entry name" value="IRON-SULFUR FLAVOPROTEIN"/>
    <property type="match status" value="1"/>
</dbReference>
<dbReference type="Gene3D" id="3.40.50.360">
    <property type="match status" value="1"/>
</dbReference>
<dbReference type="InterPro" id="IPR029039">
    <property type="entry name" value="Flavoprotein-like_sf"/>
</dbReference>
<keyword evidence="3" id="KW-0812">Transmembrane</keyword>
<evidence type="ECO:0000313" key="5">
    <source>
        <dbReference type="EMBL" id="NGM83840.1"/>
    </source>
</evidence>
<dbReference type="EMBL" id="JAAKGU010000007">
    <property type="protein sequence ID" value="NGM83840.1"/>
    <property type="molecule type" value="Genomic_DNA"/>
</dbReference>
<dbReference type="Proteomes" id="UP000480151">
    <property type="component" value="Unassembled WGS sequence"/>
</dbReference>
<dbReference type="Pfam" id="PF03358">
    <property type="entry name" value="FMN_red"/>
    <property type="match status" value="1"/>
</dbReference>
<name>A0A6M1PKR8_9BACL</name>
<evidence type="ECO:0000256" key="1">
    <source>
        <dbReference type="ARBA" id="ARBA00022630"/>
    </source>
</evidence>
<evidence type="ECO:0000259" key="4">
    <source>
        <dbReference type="Pfam" id="PF03358"/>
    </source>
</evidence>